<feature type="chain" id="PRO_5011571348" evidence="1">
    <location>
        <begin position="25"/>
        <end position="206"/>
    </location>
</feature>
<dbReference type="EMBL" id="FOFS01000009">
    <property type="protein sequence ID" value="SEQ65204.1"/>
    <property type="molecule type" value="Genomic_DNA"/>
</dbReference>
<dbReference type="OrthoDB" id="9807574at2"/>
<dbReference type="STRING" id="489703.SAMN04488038_1098"/>
<accession>A0A1H9HS52</accession>
<dbReference type="AlphaFoldDB" id="A0A1H9HS52"/>
<gene>
    <name evidence="2" type="ORF">SAMN04488038_1098</name>
</gene>
<dbReference type="PANTHER" id="PTHR36920:SF1">
    <property type="entry name" value="OUTER MEMBRANE PROTEIN W"/>
    <property type="match status" value="1"/>
</dbReference>
<dbReference type="GO" id="GO:0019867">
    <property type="term" value="C:outer membrane"/>
    <property type="evidence" value="ECO:0007669"/>
    <property type="project" value="InterPro"/>
</dbReference>
<dbReference type="Proteomes" id="UP000199233">
    <property type="component" value="Unassembled WGS sequence"/>
</dbReference>
<dbReference type="InterPro" id="IPR005618">
    <property type="entry name" value="OMPW"/>
</dbReference>
<dbReference type="SUPFAM" id="SSF56925">
    <property type="entry name" value="OMPA-like"/>
    <property type="match status" value="1"/>
</dbReference>
<dbReference type="PANTHER" id="PTHR36920">
    <property type="match status" value="1"/>
</dbReference>
<dbReference type="Gene3D" id="2.40.160.20">
    <property type="match status" value="1"/>
</dbReference>
<reference evidence="2 3" key="1">
    <citation type="submission" date="2016-10" db="EMBL/GenBank/DDBJ databases">
        <authorList>
            <person name="de Groot N.N."/>
        </authorList>
    </citation>
    <scope>NUCLEOTIDE SEQUENCE [LARGE SCALE GENOMIC DNA]</scope>
    <source>
        <strain evidence="2 3">DSM 25927</strain>
    </source>
</reference>
<evidence type="ECO:0000313" key="3">
    <source>
        <dbReference type="Proteomes" id="UP000199233"/>
    </source>
</evidence>
<name>A0A1H9HS52_9GAMM</name>
<protein>
    <submittedName>
        <fullName evidence="2">Outer membrane protein</fullName>
    </submittedName>
</protein>
<proteinExistence type="predicted"/>
<dbReference type="InterPro" id="IPR011250">
    <property type="entry name" value="OMP/PagP_B-barrel"/>
</dbReference>
<dbReference type="RefSeq" id="WP_093286295.1">
    <property type="nucleotide sequence ID" value="NZ_FOFS01000009.1"/>
</dbReference>
<sequence length="206" mass="21452">MKKIVATMMAVGAVGLIPFSSASAYQAGDIIARGGTHYVNPSDGTDVAGVGKVAADGAWGVTGSFEYFITPNIAADLLVAVPFKHDITLNGAKVGSVNDLPPVASVVWYPTVAPTIHPYLGVGVNYTLFWNEKTTGALAGTHLSLDNSFGLAGLVGVAVDLNKSWSVVVDARYIDLDTKAKVREVGNLGSISVDPFAYGLSIGYKF</sequence>
<keyword evidence="1" id="KW-0732">Signal</keyword>
<organism evidence="2 3">
    <name type="scientific">Solimonas aquatica</name>
    <dbReference type="NCBI Taxonomy" id="489703"/>
    <lineage>
        <taxon>Bacteria</taxon>
        <taxon>Pseudomonadati</taxon>
        <taxon>Pseudomonadota</taxon>
        <taxon>Gammaproteobacteria</taxon>
        <taxon>Nevskiales</taxon>
        <taxon>Nevskiaceae</taxon>
        <taxon>Solimonas</taxon>
    </lineage>
</organism>
<evidence type="ECO:0000256" key="1">
    <source>
        <dbReference type="SAM" id="SignalP"/>
    </source>
</evidence>
<dbReference type="GO" id="GO:0055085">
    <property type="term" value="P:transmembrane transport"/>
    <property type="evidence" value="ECO:0007669"/>
    <property type="project" value="TreeGrafter"/>
</dbReference>
<evidence type="ECO:0000313" key="2">
    <source>
        <dbReference type="EMBL" id="SEQ65204.1"/>
    </source>
</evidence>
<keyword evidence="3" id="KW-1185">Reference proteome</keyword>
<dbReference type="Pfam" id="PF03922">
    <property type="entry name" value="OmpW"/>
    <property type="match status" value="1"/>
</dbReference>
<feature type="signal peptide" evidence="1">
    <location>
        <begin position="1"/>
        <end position="24"/>
    </location>
</feature>